<evidence type="ECO:0000313" key="1">
    <source>
        <dbReference type="EMBL" id="RGS45027.1"/>
    </source>
</evidence>
<reference evidence="1 2" key="1">
    <citation type="submission" date="2018-08" db="EMBL/GenBank/DDBJ databases">
        <title>A genome reference for cultivated species of the human gut microbiota.</title>
        <authorList>
            <person name="Zou Y."/>
            <person name="Xue W."/>
            <person name="Luo G."/>
        </authorList>
    </citation>
    <scope>NUCLEOTIDE SEQUENCE [LARGE SCALE GENOMIC DNA]</scope>
    <source>
        <strain evidence="1 2">AF22-10AC</strain>
    </source>
</reference>
<dbReference type="AlphaFoldDB" id="A0A412IY68"/>
<dbReference type="EMBL" id="QRVM01000047">
    <property type="protein sequence ID" value="RGS45027.1"/>
    <property type="molecule type" value="Genomic_DNA"/>
</dbReference>
<gene>
    <name evidence="1" type="ORF">DWX92_09245</name>
</gene>
<accession>A0A412IY68</accession>
<dbReference type="PANTHER" id="PTHR36455:SF1">
    <property type="entry name" value="BLR8292 PROTEIN"/>
    <property type="match status" value="1"/>
</dbReference>
<dbReference type="PANTHER" id="PTHR36455">
    <property type="match status" value="1"/>
</dbReference>
<dbReference type="Proteomes" id="UP000285274">
    <property type="component" value="Unassembled WGS sequence"/>
</dbReference>
<comment type="caution">
    <text evidence="1">The sequence shown here is derived from an EMBL/GenBank/DDBJ whole genome shotgun (WGS) entry which is preliminary data.</text>
</comment>
<protein>
    <submittedName>
        <fullName evidence="1">Transposase</fullName>
    </submittedName>
</protein>
<dbReference type="InterPro" id="IPR008878">
    <property type="entry name" value="Transposase_IS66_Orf2"/>
</dbReference>
<organism evidence="1 2">
    <name type="scientific">Holdemanella biformis</name>
    <dbReference type="NCBI Taxonomy" id="1735"/>
    <lineage>
        <taxon>Bacteria</taxon>
        <taxon>Bacillati</taxon>
        <taxon>Bacillota</taxon>
        <taxon>Erysipelotrichia</taxon>
        <taxon>Erysipelotrichales</taxon>
        <taxon>Erysipelotrichaceae</taxon>
        <taxon>Holdemanella</taxon>
    </lineage>
</organism>
<name>A0A412IY68_9FIRM</name>
<evidence type="ECO:0000313" key="2">
    <source>
        <dbReference type="Proteomes" id="UP000285274"/>
    </source>
</evidence>
<dbReference type="RefSeq" id="WP_118320401.1">
    <property type="nucleotide sequence ID" value="NZ_QRVM01000047.1"/>
</dbReference>
<proteinExistence type="predicted"/>
<dbReference type="NCBIfam" id="NF033819">
    <property type="entry name" value="IS66_TnpB"/>
    <property type="match status" value="1"/>
</dbReference>
<sequence>MLDLTKIEDIYLAPGATDLRKSIDGCSNIVQYQMFLDPFSPSIFIFCNRTKTTIKVLEWDGNGFWLHTKKLIGKDRFRWPKSKEEASMLIDKRQLSWLLDGLEIEQKHAHHKIDAVI</sequence>
<dbReference type="Pfam" id="PF05717">
    <property type="entry name" value="TnpB_IS66"/>
    <property type="match status" value="1"/>
</dbReference>